<dbReference type="InterPro" id="IPR003439">
    <property type="entry name" value="ABC_transporter-like_ATP-bd"/>
</dbReference>
<evidence type="ECO:0000256" key="2">
    <source>
        <dbReference type="ARBA" id="ARBA00022840"/>
    </source>
</evidence>
<keyword evidence="1" id="KW-0547">Nucleotide-binding</keyword>
<dbReference type="PANTHER" id="PTHR43119:SF1">
    <property type="entry name" value="ABC TRANSPORTER DOMAIN-CONTAINING PROTEIN"/>
    <property type="match status" value="1"/>
</dbReference>
<dbReference type="SMART" id="SM00382">
    <property type="entry name" value="AAA"/>
    <property type="match status" value="1"/>
</dbReference>
<gene>
    <name evidence="4" type="ORF">Tel_15265</name>
</gene>
<dbReference type="SUPFAM" id="SSF52540">
    <property type="entry name" value="P-loop containing nucleoside triphosphate hydrolases"/>
    <property type="match status" value="1"/>
</dbReference>
<accession>A0A0S2TGW5</accession>
<keyword evidence="2" id="KW-0067">ATP-binding</keyword>
<dbReference type="PROSITE" id="PS00211">
    <property type="entry name" value="ABC_TRANSPORTER_1"/>
    <property type="match status" value="1"/>
</dbReference>
<feature type="domain" description="ABC transporter" evidence="3">
    <location>
        <begin position="4"/>
        <end position="201"/>
    </location>
</feature>
<evidence type="ECO:0000313" key="4">
    <source>
        <dbReference type="EMBL" id="ALP54396.1"/>
    </source>
</evidence>
<evidence type="ECO:0000256" key="1">
    <source>
        <dbReference type="ARBA" id="ARBA00022741"/>
    </source>
</evidence>
<dbReference type="Proteomes" id="UP000055136">
    <property type="component" value="Chromosome"/>
</dbReference>
<reference evidence="4" key="1">
    <citation type="submission" date="2015-10" db="EMBL/GenBank/DDBJ databases">
        <title>Description of Candidatus Tenderia electrophaga gen. nov, sp. nov., an Uncultivated Electroautotroph from a Biocathode Enrichment.</title>
        <authorList>
            <person name="Eddie B.J."/>
            <person name="Malanoski A.P."/>
            <person name="Wang Z."/>
            <person name="Hall R.J."/>
            <person name="Oh S.D."/>
            <person name="Heiner C."/>
            <person name="Lin B."/>
            <person name="Strycharz-Glaven S.M."/>
        </authorList>
    </citation>
    <scope>NUCLEOTIDE SEQUENCE [LARGE SCALE GENOMIC DNA]</scope>
    <source>
        <strain evidence="4">NRL1</strain>
    </source>
</reference>
<dbReference type="Gene3D" id="3.40.50.300">
    <property type="entry name" value="P-loop containing nucleotide triphosphate hydrolases"/>
    <property type="match status" value="1"/>
</dbReference>
<dbReference type="InterPro" id="IPR017871">
    <property type="entry name" value="ABC_transporter-like_CS"/>
</dbReference>
<evidence type="ECO:0000313" key="5">
    <source>
        <dbReference type="Proteomes" id="UP000055136"/>
    </source>
</evidence>
<name>A0A0S2TGW5_9GAMM</name>
<sequence>MPRLRLQQLTCKRLESLDLDIGAAQIVCLSGASGSGKSTLLRAIADLDPHQGQVWLDDREQNSVAPPQWRSWIGMLAAESLWWFDSVKPHFARLEQEWLEMLGFELRVLDWQVSRLSSGERQRLALLRLLSHTPRALLLDEPSANLDAENTKRIEALIQHYADYYQAPVLWISHDADQIARVAQRHYRLEAGRLVRQEMSL</sequence>
<dbReference type="GO" id="GO:0016887">
    <property type="term" value="F:ATP hydrolysis activity"/>
    <property type="evidence" value="ECO:0007669"/>
    <property type="project" value="InterPro"/>
</dbReference>
<dbReference type="KEGG" id="tee:Tel_15265"/>
<proteinExistence type="predicted"/>
<evidence type="ECO:0000259" key="3">
    <source>
        <dbReference type="PROSITE" id="PS50893"/>
    </source>
</evidence>
<dbReference type="EMBL" id="CP013099">
    <property type="protein sequence ID" value="ALP54396.1"/>
    <property type="molecule type" value="Genomic_DNA"/>
</dbReference>
<dbReference type="AlphaFoldDB" id="A0A0S2TGW5"/>
<dbReference type="GO" id="GO:0005524">
    <property type="term" value="F:ATP binding"/>
    <property type="evidence" value="ECO:0007669"/>
    <property type="project" value="UniProtKB-KW"/>
</dbReference>
<dbReference type="InterPro" id="IPR003593">
    <property type="entry name" value="AAA+_ATPase"/>
</dbReference>
<dbReference type="InterPro" id="IPR027417">
    <property type="entry name" value="P-loop_NTPase"/>
</dbReference>
<keyword evidence="5" id="KW-1185">Reference proteome</keyword>
<protein>
    <recommendedName>
        <fullName evidence="3">ABC transporter domain-containing protein</fullName>
    </recommendedName>
</protein>
<dbReference type="PROSITE" id="PS50893">
    <property type="entry name" value="ABC_TRANSPORTER_2"/>
    <property type="match status" value="1"/>
</dbReference>
<dbReference type="PANTHER" id="PTHR43119">
    <property type="entry name" value="ABC TRANSPORT PROTEIN ATP-BINDING COMPONENT-RELATED"/>
    <property type="match status" value="1"/>
</dbReference>
<organism evidence="4 5">
    <name type="scientific">Candidatus Tenderia electrophaga</name>
    <dbReference type="NCBI Taxonomy" id="1748243"/>
    <lineage>
        <taxon>Bacteria</taxon>
        <taxon>Pseudomonadati</taxon>
        <taxon>Pseudomonadota</taxon>
        <taxon>Gammaproteobacteria</taxon>
        <taxon>Candidatus Tenderiales</taxon>
        <taxon>Candidatus Tenderiaceae</taxon>
        <taxon>Candidatus Tenderia</taxon>
    </lineage>
</organism>
<dbReference type="Pfam" id="PF00005">
    <property type="entry name" value="ABC_tran"/>
    <property type="match status" value="1"/>
</dbReference>
<dbReference type="STRING" id="1748243.Tel_15265"/>